<accession>K2IXQ7</accession>
<reference evidence="3 4" key="1">
    <citation type="journal article" date="2012" name="J. Bacteriol.">
        <title>Genome Sequence of Gallaecimonas xiamenensis Type Strain 3-C-1.</title>
        <authorList>
            <person name="Lai Q."/>
            <person name="Wang L."/>
            <person name="Wang W."/>
            <person name="Shao Z."/>
        </authorList>
    </citation>
    <scope>NUCLEOTIDE SEQUENCE [LARGE SCALE GENOMIC DNA]</scope>
    <source>
        <strain evidence="3 4">3-C-1</strain>
    </source>
</reference>
<dbReference type="PANTHER" id="PTHR35894">
    <property type="entry name" value="GENERAL SECRETION PATHWAY PROTEIN A-RELATED"/>
    <property type="match status" value="1"/>
</dbReference>
<evidence type="ECO:0000259" key="1">
    <source>
        <dbReference type="Pfam" id="PF09077"/>
    </source>
</evidence>
<dbReference type="SUPFAM" id="SSF52540">
    <property type="entry name" value="P-loop containing nucleoside triphosphate hydrolases"/>
    <property type="match status" value="1"/>
</dbReference>
<evidence type="ECO:0000313" key="3">
    <source>
        <dbReference type="EMBL" id="EKE75216.1"/>
    </source>
</evidence>
<proteinExistence type="predicted"/>
<dbReference type="AlphaFoldDB" id="K2IXQ7"/>
<feature type="domain" description="ORC1/DEAH AAA+ ATPase" evidence="2">
    <location>
        <begin position="101"/>
        <end position="216"/>
    </location>
</feature>
<dbReference type="InterPro" id="IPR010982">
    <property type="entry name" value="Lambda_DNA-bd_dom_sf"/>
</dbReference>
<gene>
    <name evidence="3" type="ORF">B3C1_08066</name>
</gene>
<dbReference type="GO" id="GO:0003677">
    <property type="term" value="F:DNA binding"/>
    <property type="evidence" value="ECO:0007669"/>
    <property type="project" value="InterPro"/>
</dbReference>
<dbReference type="PATRIC" id="fig|745411.4.peg.1587"/>
<dbReference type="InterPro" id="IPR036733">
    <property type="entry name" value="B_transposit_C_sf"/>
</dbReference>
<organism evidence="3 4">
    <name type="scientific">Gallaecimonas xiamenensis 3-C-1</name>
    <dbReference type="NCBI Taxonomy" id="745411"/>
    <lineage>
        <taxon>Bacteria</taxon>
        <taxon>Pseudomonadati</taxon>
        <taxon>Pseudomonadota</taxon>
        <taxon>Gammaproteobacteria</taxon>
        <taxon>Enterobacterales</taxon>
        <taxon>Gallaecimonadaceae</taxon>
        <taxon>Gallaecimonas</taxon>
    </lineage>
</organism>
<dbReference type="Proteomes" id="UP000006755">
    <property type="component" value="Unassembled WGS sequence"/>
</dbReference>
<dbReference type="GO" id="GO:0006313">
    <property type="term" value="P:DNA transposition"/>
    <property type="evidence" value="ECO:0007669"/>
    <property type="project" value="InterPro"/>
</dbReference>
<dbReference type="Pfam" id="PF09077">
    <property type="entry name" value="Phage-MuB_C"/>
    <property type="match status" value="1"/>
</dbReference>
<dbReference type="EMBL" id="AMRI01000009">
    <property type="protein sequence ID" value="EKE75216.1"/>
    <property type="molecule type" value="Genomic_DNA"/>
</dbReference>
<dbReference type="SUPFAM" id="SSF47681">
    <property type="entry name" value="C-terminal domain of B transposition protein"/>
    <property type="match status" value="1"/>
</dbReference>
<dbReference type="RefSeq" id="WP_008484093.1">
    <property type="nucleotide sequence ID" value="NZ_AMRI01000009.1"/>
</dbReference>
<evidence type="ECO:0000259" key="2">
    <source>
        <dbReference type="Pfam" id="PF13401"/>
    </source>
</evidence>
<dbReference type="InterPro" id="IPR027417">
    <property type="entry name" value="P-loop_NTPase"/>
</dbReference>
<dbReference type="STRING" id="745411.B3C1_08066"/>
<dbReference type="GO" id="GO:0016887">
    <property type="term" value="F:ATP hydrolysis activity"/>
    <property type="evidence" value="ECO:0007669"/>
    <property type="project" value="InterPro"/>
</dbReference>
<dbReference type="InterPro" id="IPR009084">
    <property type="entry name" value="B_transpositn_C"/>
</dbReference>
<sequence length="312" mass="33542">MSVVELKTKTTSTIEQVQALINAGDTNGSAVARAIGVSPAAISQVLKGSYKGDTDRIVKALASWLELRNTRTNTLPTAPRFVETQTASNIFGALGYAHAAETISVVYGASGVGKTTAAREYARQHSNVWLITASPSCATTTEILFELALELRMDDAPRRKGQLSRAVKHRLQGTGGMVVVDEADHLEYAALEELRILQEQTGIGMVLMGNNRVYTQLTGGRRSEDFARLFSRIAKKMGVHKAKQTDVKAIAAAWGISGNGELALLQQIAERPGALRILNQTLRLAAMLAGGSDQSLGEQHIRAAFKDLEGNE</sequence>
<dbReference type="eggNOG" id="COG2842">
    <property type="taxonomic scope" value="Bacteria"/>
</dbReference>
<name>K2IXQ7_9GAMM</name>
<dbReference type="InterPro" id="IPR052026">
    <property type="entry name" value="ExeA_AAA_ATPase_DNA-bind"/>
</dbReference>
<dbReference type="Gene3D" id="3.40.50.300">
    <property type="entry name" value="P-loop containing nucleotide triphosphate hydrolases"/>
    <property type="match status" value="1"/>
</dbReference>
<protein>
    <submittedName>
        <fullName evidence="3">XRE family transcriptional regulator</fullName>
    </submittedName>
</protein>
<dbReference type="Gene3D" id="1.10.1180.10">
    <property type="entry name" value="B transposition protein, C-terminal domain"/>
    <property type="match status" value="1"/>
</dbReference>
<keyword evidence="4" id="KW-1185">Reference proteome</keyword>
<dbReference type="PANTHER" id="PTHR35894:SF5">
    <property type="entry name" value="MU-LIKE PROPHAGE FLUMU DNA TRANSPOSITION PROTEIN B"/>
    <property type="match status" value="1"/>
</dbReference>
<dbReference type="InterPro" id="IPR049945">
    <property type="entry name" value="AAA_22"/>
</dbReference>
<dbReference type="Pfam" id="PF13401">
    <property type="entry name" value="AAA_22"/>
    <property type="match status" value="1"/>
</dbReference>
<feature type="domain" description="B transposition protein C-terminal" evidence="1">
    <location>
        <begin position="231"/>
        <end position="308"/>
    </location>
</feature>
<comment type="caution">
    <text evidence="3">The sequence shown here is derived from an EMBL/GenBank/DDBJ whole genome shotgun (WGS) entry which is preliminary data.</text>
</comment>
<dbReference type="OrthoDB" id="8456465at2"/>
<dbReference type="Gene3D" id="1.10.260.40">
    <property type="entry name" value="lambda repressor-like DNA-binding domains"/>
    <property type="match status" value="1"/>
</dbReference>
<evidence type="ECO:0000313" key="4">
    <source>
        <dbReference type="Proteomes" id="UP000006755"/>
    </source>
</evidence>